<evidence type="ECO:0000313" key="1">
    <source>
        <dbReference type="EMBL" id="KAK9700851.1"/>
    </source>
</evidence>
<dbReference type="AlphaFoldDB" id="A0AAW1JDD0"/>
<keyword evidence="2" id="KW-1185">Reference proteome</keyword>
<sequence length="223" mass="26153">MFVNNIYTFFSGSNRKWEILANFLTKKTNLTLKTLSKARWSARDGACRKLNEDWDEITQALKYISDHVHEKGISRSETAYYLRQLQKLETAFLSILWGDLLSRFNIVSKKVQSPETDLSSVSKLYGSPFEYIQSLTDEFDIYENDALVKSEVDLYEDEMKRKKTRKLHANEGQQGEVELVGRDNFRVNPFKVILDKLQSEMIKRKTVYDELTSLFGFLVEKRY</sequence>
<organism evidence="1 2">
    <name type="scientific">Popillia japonica</name>
    <name type="common">Japanese beetle</name>
    <dbReference type="NCBI Taxonomy" id="7064"/>
    <lineage>
        <taxon>Eukaryota</taxon>
        <taxon>Metazoa</taxon>
        <taxon>Ecdysozoa</taxon>
        <taxon>Arthropoda</taxon>
        <taxon>Hexapoda</taxon>
        <taxon>Insecta</taxon>
        <taxon>Pterygota</taxon>
        <taxon>Neoptera</taxon>
        <taxon>Endopterygota</taxon>
        <taxon>Coleoptera</taxon>
        <taxon>Polyphaga</taxon>
        <taxon>Scarabaeiformia</taxon>
        <taxon>Scarabaeidae</taxon>
        <taxon>Rutelinae</taxon>
        <taxon>Popillia</taxon>
    </lineage>
</organism>
<protein>
    <submittedName>
        <fullName evidence="1">Uncharacterized protein</fullName>
    </submittedName>
</protein>
<dbReference type="EMBL" id="JASPKY010000428">
    <property type="protein sequence ID" value="KAK9700851.1"/>
    <property type="molecule type" value="Genomic_DNA"/>
</dbReference>
<comment type="caution">
    <text evidence="1">The sequence shown here is derived from an EMBL/GenBank/DDBJ whole genome shotgun (WGS) entry which is preliminary data.</text>
</comment>
<accession>A0AAW1JDD0</accession>
<name>A0AAW1JDD0_POPJA</name>
<evidence type="ECO:0000313" key="2">
    <source>
        <dbReference type="Proteomes" id="UP001458880"/>
    </source>
</evidence>
<gene>
    <name evidence="1" type="ORF">QE152_g30984</name>
</gene>
<reference evidence="1 2" key="1">
    <citation type="journal article" date="2024" name="BMC Genomics">
        <title>De novo assembly and annotation of Popillia japonica's genome with initial clues to its potential as an invasive pest.</title>
        <authorList>
            <person name="Cucini C."/>
            <person name="Boschi S."/>
            <person name="Funari R."/>
            <person name="Cardaioli E."/>
            <person name="Iannotti N."/>
            <person name="Marturano G."/>
            <person name="Paoli F."/>
            <person name="Bruttini M."/>
            <person name="Carapelli A."/>
            <person name="Frati F."/>
            <person name="Nardi F."/>
        </authorList>
    </citation>
    <scope>NUCLEOTIDE SEQUENCE [LARGE SCALE GENOMIC DNA]</scope>
    <source>
        <strain evidence="1">DMR45628</strain>
    </source>
</reference>
<proteinExistence type="predicted"/>
<dbReference type="Proteomes" id="UP001458880">
    <property type="component" value="Unassembled WGS sequence"/>
</dbReference>